<dbReference type="EMBL" id="JBEDUW010000002">
    <property type="protein sequence ID" value="KAK9943256.1"/>
    <property type="molecule type" value="Genomic_DNA"/>
</dbReference>
<sequence length="121" mass="12362">MSQSASAILGSDPETISKSQSPTVIGKTPPTSASFSSETISSQSLNLQQSTVKHHLLQPAPAPALAGRPRPKSIEGSHGWDRSCGSAGRRTPVLVVKRAGSSDGIDNVGIGAGRCGDDKGQ</sequence>
<evidence type="ECO:0000256" key="1">
    <source>
        <dbReference type="SAM" id="MobiDB-lite"/>
    </source>
</evidence>
<feature type="compositionally biased region" description="Low complexity" evidence="1">
    <location>
        <begin position="32"/>
        <end position="44"/>
    </location>
</feature>
<evidence type="ECO:0000313" key="2">
    <source>
        <dbReference type="EMBL" id="KAK9943256.1"/>
    </source>
</evidence>
<protein>
    <submittedName>
        <fullName evidence="2">Uncharacterized protein</fullName>
    </submittedName>
</protein>
<feature type="compositionally biased region" description="Polar residues" evidence="1">
    <location>
        <begin position="14"/>
        <end position="23"/>
    </location>
</feature>
<gene>
    <name evidence="2" type="ORF">M0R45_008870</name>
</gene>
<comment type="caution">
    <text evidence="2">The sequence shown here is derived from an EMBL/GenBank/DDBJ whole genome shotgun (WGS) entry which is preliminary data.</text>
</comment>
<accession>A0AAW1Y469</accession>
<reference evidence="2 3" key="1">
    <citation type="journal article" date="2023" name="G3 (Bethesda)">
        <title>A chromosome-length genome assembly and annotation of blackberry (Rubus argutus, cv. 'Hillquist').</title>
        <authorList>
            <person name="Bruna T."/>
            <person name="Aryal R."/>
            <person name="Dudchenko O."/>
            <person name="Sargent D.J."/>
            <person name="Mead D."/>
            <person name="Buti M."/>
            <person name="Cavallini A."/>
            <person name="Hytonen T."/>
            <person name="Andres J."/>
            <person name="Pham M."/>
            <person name="Weisz D."/>
            <person name="Mascagni F."/>
            <person name="Usai G."/>
            <person name="Natali L."/>
            <person name="Bassil N."/>
            <person name="Fernandez G.E."/>
            <person name="Lomsadze A."/>
            <person name="Armour M."/>
            <person name="Olukolu B."/>
            <person name="Poorten T."/>
            <person name="Britton C."/>
            <person name="Davik J."/>
            <person name="Ashrafi H."/>
            <person name="Aiden E.L."/>
            <person name="Borodovsky M."/>
            <person name="Worthington M."/>
        </authorList>
    </citation>
    <scope>NUCLEOTIDE SEQUENCE [LARGE SCALE GENOMIC DNA]</scope>
    <source>
        <strain evidence="2">PI 553951</strain>
    </source>
</reference>
<organism evidence="2 3">
    <name type="scientific">Rubus argutus</name>
    <name type="common">Southern blackberry</name>
    <dbReference type="NCBI Taxonomy" id="59490"/>
    <lineage>
        <taxon>Eukaryota</taxon>
        <taxon>Viridiplantae</taxon>
        <taxon>Streptophyta</taxon>
        <taxon>Embryophyta</taxon>
        <taxon>Tracheophyta</taxon>
        <taxon>Spermatophyta</taxon>
        <taxon>Magnoliopsida</taxon>
        <taxon>eudicotyledons</taxon>
        <taxon>Gunneridae</taxon>
        <taxon>Pentapetalae</taxon>
        <taxon>rosids</taxon>
        <taxon>fabids</taxon>
        <taxon>Rosales</taxon>
        <taxon>Rosaceae</taxon>
        <taxon>Rosoideae</taxon>
        <taxon>Rosoideae incertae sedis</taxon>
        <taxon>Rubus</taxon>
    </lineage>
</organism>
<dbReference type="Proteomes" id="UP001457282">
    <property type="component" value="Unassembled WGS sequence"/>
</dbReference>
<dbReference type="AlphaFoldDB" id="A0AAW1Y469"/>
<name>A0AAW1Y469_RUBAR</name>
<proteinExistence type="predicted"/>
<feature type="region of interest" description="Disordered" evidence="1">
    <location>
        <begin position="1"/>
        <end position="46"/>
    </location>
</feature>
<feature type="region of interest" description="Disordered" evidence="1">
    <location>
        <begin position="60"/>
        <end position="121"/>
    </location>
</feature>
<feature type="compositionally biased region" description="Basic and acidic residues" evidence="1">
    <location>
        <begin position="72"/>
        <end position="81"/>
    </location>
</feature>
<evidence type="ECO:0000313" key="3">
    <source>
        <dbReference type="Proteomes" id="UP001457282"/>
    </source>
</evidence>
<keyword evidence="3" id="KW-1185">Reference proteome</keyword>